<feature type="region of interest" description="Disordered" evidence="3">
    <location>
        <begin position="1001"/>
        <end position="1026"/>
    </location>
</feature>
<evidence type="ECO:0000256" key="3">
    <source>
        <dbReference type="SAM" id="MobiDB-lite"/>
    </source>
</evidence>
<evidence type="ECO:0000256" key="2">
    <source>
        <dbReference type="SAM" id="Coils"/>
    </source>
</evidence>
<dbReference type="InterPro" id="IPR005062">
    <property type="entry name" value="SAC3/GANP/THP3_conserved"/>
</dbReference>
<sequence>MLPSTSPRKKLKSPGNDTPHNPKTTITCTNVPESLFEPNAASKHFSKFGQVQRIKLLPKRLACIIEYDQPSSIERAVLNAGAFDGFMFDVTRTKARVRRHSKRDDDPDWVPDSEVAQELSAMRGAPTYNTRQKSMDAESENNSPKVLKRVITQAVKKAPMRQPQATVRQPQATVRQPKAALKQPQATVRQPQAAMRQSQAGSGTESPVIVTTQTTITTFEAASELHQLRSKISLSADEQWRTLDARDRILRSWGGAGARVQVMILETDSEGVLETRRAVKQYSRSSADQEIPMCYELRPASVLMRTCSYLLHEVADTSRQISLADWFHFMWDRLRSIRKDITQQALCCAESICLVEMCARFHAHCAARLADLEHTQFDQKLNTDNLTKCLQTLKHMYTDVTEEQKPREAEFRGYIALLNLGDANFWWEIKQLPTAIQKSEPIIFAIKVFNALDNNNYVRFFRLVREDATYLQACILLRYFNDVRARALARIVKAYAPRGGSRFPASDLVSALAFESTDKMKAFINHYGLRFAKGEDYELSVILDRNQFIEDSDPFPTARDIRLIESKRDSTVGQVIAGGQLPNADYFDYTLHKSFTKEGRLKETALVAEEQGFNTMNDSNKNVQALKTEIQRLAKGGKAYIETAEPKTLFVKPDIKTLSPRRKATLAAPVVSDSKLFTFKPAIPVAPIEILKNSPEKIYDSMDNVFSFSKPQVTVKDAVSFFSPPPDKSTAVFSKTLPEPKSLFGCTTDENKAPVQNAQNVFGGTTDNSFTKPEMLKSAFSGGTQPTDNLFSNTAIPKSAFGGGMKAADNLFSKPKKTVFGQNAVENKQDSPFIGGENTNDSLVSIPKSLSSQNVVNKEPAFSGGTIPKENLFSKPGIPKSVFSQNIVEPKQQSSTNVFGTKPLSNNTENNATFTTKNIFASAKNDLSTSKPDSAIQFGKGNNIFAKAAPNQEEPSQGSSIFTNPMQNIGGSKSSNIFTRPAPDREEHNQGSIFAKRRQGETKPGNNIFAQPAPIEESKPSSVFGSVSKPDSKNIFANPELIGVQNPPSIFTSNGDVTANNMSPGSLFKSAICPSNGSDAKGYSIFQSKNKAQTVADNIMNSLNTANNDTMSNVYEFNTEVDEQNQMELQRLREERIKQEEEKHLQEKLRKEEERKQAELRRQEEERQKAEENLKREEKRLLEEKRRLEERRIQEELRKKLEEEKKAELKRKAEEKQRKFLEAVDTESAQLVKELITEVNNETSTKLLRDEQENYRQLLNLASDMTQQLITELCTEICYSEMKAEVFLTRSIMRKWFDVWRRHYMRNLIRRKLLDDTPVWLPNRSPREQASHLRRMVEDATLKNMNAFHRGYKFSGELKQLPPPEPYNIMEIIRSPLLKRMKQISYPYDKCFFWKVTLVSPGENQWLCRKINVENWLLDAFSDKKNHEESEALIHVGKQSWNHLMDFTISVSLARKEKMGTCAEAVEGTNGVLFYSTESDKHLLETIEQTLKNKYPYQVIPVAVIMPQQDDSTHNAVQILLAEYVNRKIISGYKVFILDPKSINELLNKSTKSALKWMAKKFPQTPPLEIDFLKSICQRYLGNEIWCRFRSERDSRMGDVLKDIQKLINCYNVALDKLTDVITNEELFNYTSFPLELKPYLEQASPYPKPYEFIPSNVRTSENISAIRDIMKQLKLPNSLSAFRPLSAVSMQQQIRTYCNQIGWFDDPEEVVCKVVAVLPNELSDMSITCEDFAQYFSQYDLIDFLNVIIYEKINRLYNFDNRFAMYDKSVLQDYCNLNWLYEVKALSNMKHKVIEYQDEVDHFIIAKRRKVAMDSLEYLMLEDKDSTLVESRIQEAEVDITKYSDCSEAMKQLEKEIEEGTKKSVEFENMLRAALADV</sequence>
<dbReference type="GO" id="GO:0070390">
    <property type="term" value="C:transcription export complex 2"/>
    <property type="evidence" value="ECO:0007669"/>
    <property type="project" value="TreeGrafter"/>
</dbReference>
<dbReference type="InterPro" id="IPR012677">
    <property type="entry name" value="Nucleotide-bd_a/b_plait_sf"/>
</dbReference>
<evidence type="ECO:0000256" key="1">
    <source>
        <dbReference type="ARBA" id="ARBA00038443"/>
    </source>
</evidence>
<dbReference type="GO" id="GO:0006406">
    <property type="term" value="P:mRNA export from nucleus"/>
    <property type="evidence" value="ECO:0007669"/>
    <property type="project" value="TreeGrafter"/>
</dbReference>
<dbReference type="Gene3D" id="3.30.70.330">
    <property type="match status" value="1"/>
</dbReference>
<dbReference type="STRING" id="104452.A0A0L7KMX5"/>
<protein>
    <submittedName>
        <fullName evidence="5">Protein xmas-2</fullName>
    </submittedName>
</protein>
<feature type="region of interest" description="Disordered" evidence="3">
    <location>
        <begin position="1"/>
        <end position="24"/>
    </location>
</feature>
<dbReference type="GO" id="GO:0003676">
    <property type="term" value="F:nucleic acid binding"/>
    <property type="evidence" value="ECO:0007669"/>
    <property type="project" value="InterPro"/>
</dbReference>
<keyword evidence="2" id="KW-0175">Coiled coil</keyword>
<dbReference type="InterPro" id="IPR035979">
    <property type="entry name" value="RBD_domain_sf"/>
</dbReference>
<feature type="compositionally biased region" description="Polar residues" evidence="3">
    <location>
        <begin position="163"/>
        <end position="174"/>
    </location>
</feature>
<keyword evidence="6" id="KW-1185">Reference proteome</keyword>
<dbReference type="PANTHER" id="PTHR12436">
    <property type="entry name" value="80 KDA MCM3-ASSOCIATED PROTEIN"/>
    <property type="match status" value="1"/>
</dbReference>
<dbReference type="PROSITE" id="PS50250">
    <property type="entry name" value="PCI"/>
    <property type="match status" value="1"/>
</dbReference>
<dbReference type="InterPro" id="IPR000717">
    <property type="entry name" value="PCI_dom"/>
</dbReference>
<feature type="compositionally biased region" description="Polar residues" evidence="3">
    <location>
        <begin position="15"/>
        <end position="24"/>
    </location>
</feature>
<name>A0A0L7KMX5_OPEBR</name>
<feature type="region of interest" description="Disordered" evidence="3">
    <location>
        <begin position="118"/>
        <end position="144"/>
    </location>
</feature>
<dbReference type="SUPFAM" id="SSF54928">
    <property type="entry name" value="RNA-binding domain, RBD"/>
    <property type="match status" value="1"/>
</dbReference>
<evidence type="ECO:0000259" key="4">
    <source>
        <dbReference type="PROSITE" id="PS50250"/>
    </source>
</evidence>
<organism evidence="5 6">
    <name type="scientific">Operophtera brumata</name>
    <name type="common">Winter moth</name>
    <name type="synonym">Phalaena brumata</name>
    <dbReference type="NCBI Taxonomy" id="104452"/>
    <lineage>
        <taxon>Eukaryota</taxon>
        <taxon>Metazoa</taxon>
        <taxon>Ecdysozoa</taxon>
        <taxon>Arthropoda</taxon>
        <taxon>Hexapoda</taxon>
        <taxon>Insecta</taxon>
        <taxon>Pterygota</taxon>
        <taxon>Neoptera</taxon>
        <taxon>Endopterygota</taxon>
        <taxon>Lepidoptera</taxon>
        <taxon>Glossata</taxon>
        <taxon>Ditrysia</taxon>
        <taxon>Geometroidea</taxon>
        <taxon>Geometridae</taxon>
        <taxon>Larentiinae</taxon>
        <taxon>Operophtera</taxon>
    </lineage>
</organism>
<feature type="coiled-coil region" evidence="2">
    <location>
        <begin position="1122"/>
        <end position="1268"/>
    </location>
</feature>
<feature type="domain" description="PCI" evidence="4">
    <location>
        <begin position="378"/>
        <end position="555"/>
    </location>
</feature>
<reference evidence="5 6" key="1">
    <citation type="journal article" date="2015" name="Genome Biol. Evol.">
        <title>The genome of winter moth (Operophtera brumata) provides a genomic perspective on sexual dimorphism and phenology.</title>
        <authorList>
            <person name="Derks M.F."/>
            <person name="Smit S."/>
            <person name="Salis L."/>
            <person name="Schijlen E."/>
            <person name="Bossers A."/>
            <person name="Mateman C."/>
            <person name="Pijl A.S."/>
            <person name="de Ridder D."/>
            <person name="Groenen M.A."/>
            <person name="Visser M.E."/>
            <person name="Megens H.J."/>
        </authorList>
    </citation>
    <scope>NUCLEOTIDE SEQUENCE [LARGE SCALE GENOMIC DNA]</scope>
    <source>
        <strain evidence="5">WM2013NL</strain>
        <tissue evidence="5">Head and thorax</tissue>
    </source>
</reference>
<dbReference type="PANTHER" id="PTHR12436:SF3">
    <property type="entry name" value="GERMINAL-CENTER ASSOCIATED NUCLEAR PROTEIN"/>
    <property type="match status" value="1"/>
</dbReference>
<dbReference type="InterPro" id="IPR045107">
    <property type="entry name" value="SAC3/GANP/THP3"/>
</dbReference>
<dbReference type="GO" id="GO:0005737">
    <property type="term" value="C:cytoplasm"/>
    <property type="evidence" value="ECO:0007669"/>
    <property type="project" value="TreeGrafter"/>
</dbReference>
<accession>A0A0L7KMX5</accession>
<feature type="region of interest" description="Disordered" evidence="3">
    <location>
        <begin position="157"/>
        <end position="190"/>
    </location>
</feature>
<comment type="caution">
    <text evidence="5">The sequence shown here is derived from an EMBL/GenBank/DDBJ whole genome shotgun (WGS) entry which is preliminary data.</text>
</comment>
<dbReference type="EMBL" id="JTDY01008636">
    <property type="protein sequence ID" value="KOB64470.1"/>
    <property type="molecule type" value="Genomic_DNA"/>
</dbReference>
<gene>
    <name evidence="5" type="ORF">OBRU01_22336</name>
</gene>
<feature type="coiled-coil region" evidence="2">
    <location>
        <begin position="1844"/>
        <end position="1871"/>
    </location>
</feature>
<evidence type="ECO:0000313" key="5">
    <source>
        <dbReference type="EMBL" id="KOB64470.1"/>
    </source>
</evidence>
<dbReference type="Proteomes" id="UP000037510">
    <property type="component" value="Unassembled WGS sequence"/>
</dbReference>
<dbReference type="Pfam" id="PF03399">
    <property type="entry name" value="SAC3_GANP"/>
    <property type="match status" value="1"/>
</dbReference>
<dbReference type="Gene3D" id="1.25.40.990">
    <property type="match status" value="1"/>
</dbReference>
<comment type="similarity">
    <text evidence="1">Belongs to the SAC3 family.</text>
</comment>
<proteinExistence type="inferred from homology"/>
<evidence type="ECO:0000313" key="6">
    <source>
        <dbReference type="Proteomes" id="UP000037510"/>
    </source>
</evidence>